<evidence type="ECO:0000256" key="1">
    <source>
        <dbReference type="ARBA" id="ARBA00022741"/>
    </source>
</evidence>
<keyword evidence="1 3" id="KW-0547">Nucleotide-binding</keyword>
<comment type="caution">
    <text evidence="6">The sequence shown here is derived from an EMBL/GenBank/DDBJ whole genome shotgun (WGS) entry which is preliminary data.</text>
</comment>
<evidence type="ECO:0000256" key="4">
    <source>
        <dbReference type="SAM" id="MobiDB-lite"/>
    </source>
</evidence>
<keyword evidence="7" id="KW-1185">Reference proteome</keyword>
<dbReference type="PROSITE" id="PS50901">
    <property type="entry name" value="FTSK"/>
    <property type="match status" value="1"/>
</dbReference>
<evidence type="ECO:0000313" key="6">
    <source>
        <dbReference type="EMBL" id="GAA0037375.1"/>
    </source>
</evidence>
<dbReference type="InterPro" id="IPR002543">
    <property type="entry name" value="FtsK_dom"/>
</dbReference>
<organism evidence="6 7">
    <name type="scientific">Brevibacterium metallidurans</name>
    <dbReference type="NCBI Taxonomy" id="1482676"/>
    <lineage>
        <taxon>Bacteria</taxon>
        <taxon>Bacillati</taxon>
        <taxon>Actinomycetota</taxon>
        <taxon>Actinomycetes</taxon>
        <taxon>Micrococcales</taxon>
        <taxon>Brevibacteriaceae</taxon>
        <taxon>Brevibacterium</taxon>
    </lineage>
</organism>
<feature type="region of interest" description="Disordered" evidence="4">
    <location>
        <begin position="479"/>
        <end position="529"/>
    </location>
</feature>
<reference evidence="6 7" key="1">
    <citation type="submission" date="2024-01" db="EMBL/GenBank/DDBJ databases">
        <title>Characterization of antibiotic resistant novel bacterial strains and their environmental applications.</title>
        <authorList>
            <person name="Manzoor S."/>
            <person name="Abbas S."/>
            <person name="Arshad M."/>
            <person name="Ahmed I."/>
        </authorList>
    </citation>
    <scope>NUCLEOTIDE SEQUENCE [LARGE SCALE GENOMIC DNA]</scope>
    <source>
        <strain evidence="6 7">NCCP-602</strain>
    </source>
</reference>
<sequence>MWLAHGSWPLSGLLGGLVILAPARWWIRAGYERERARTGVEKALAGVITGGEEWDGHTASMRGAPIKVKFRGDVTPAKIVGPLPPGWRETSMERDRAEIRGRLTHWGSPWTIVTDSSGRALCATLCEPLPTAVRLPQTRSWKWIDANKPSPLALYLGEAQDADLGETFPLWWDPDATDPHALIGGKTKSGKTVGLRLLVAQAIVRGWDVIIADPKGVDFVWAGRLPGVRYFPGKDCINGVVEAVAEMHARQDWLSRQLWSGKDGADEEGDLLKVQGQPYAPCLVIVDEAAELSGLGDGDQQKETQANLSSLARLSRFAGMVCAFATQRPDVKFLSGETKANLGTRVMYGSGGPTLTNMVLEMSLKELSKLTDTCRGRGRAVVTEGTAVEFQGGFISPSNVKALRGVLEPDGLTPVRYVEEPEWRSLLRAGTSTEEMSVDALKHPDYDRVAAEIDQSIEASEATFWSPAAGQAAAETHPLEGATPTLPPWDTPPTLDTPISRAEEPTFPSPIPADDVPPDTPSIDPMKYL</sequence>
<evidence type="ECO:0000259" key="5">
    <source>
        <dbReference type="PROSITE" id="PS50901"/>
    </source>
</evidence>
<feature type="domain" description="FtsK" evidence="5">
    <location>
        <begin position="167"/>
        <end position="357"/>
    </location>
</feature>
<name>A0ABP3CBW5_9MICO</name>
<dbReference type="Pfam" id="PF01580">
    <property type="entry name" value="FtsK_SpoIIIE"/>
    <property type="match status" value="1"/>
</dbReference>
<protein>
    <recommendedName>
        <fullName evidence="5">FtsK domain-containing protein</fullName>
    </recommendedName>
</protein>
<dbReference type="EMBL" id="BAAAAF010000025">
    <property type="protein sequence ID" value="GAA0037375.1"/>
    <property type="molecule type" value="Genomic_DNA"/>
</dbReference>
<evidence type="ECO:0000256" key="3">
    <source>
        <dbReference type="PROSITE-ProRule" id="PRU00289"/>
    </source>
</evidence>
<dbReference type="CDD" id="cd01127">
    <property type="entry name" value="TrwB_TraG_TraD_VirD4"/>
    <property type="match status" value="1"/>
</dbReference>
<dbReference type="PANTHER" id="PTHR22683">
    <property type="entry name" value="SPORULATION PROTEIN RELATED"/>
    <property type="match status" value="1"/>
</dbReference>
<dbReference type="SUPFAM" id="SSF52540">
    <property type="entry name" value="P-loop containing nucleoside triphosphate hydrolases"/>
    <property type="match status" value="1"/>
</dbReference>
<dbReference type="InterPro" id="IPR027417">
    <property type="entry name" value="P-loop_NTPase"/>
</dbReference>
<dbReference type="Gene3D" id="3.40.50.300">
    <property type="entry name" value="P-loop containing nucleotide triphosphate hydrolases"/>
    <property type="match status" value="1"/>
</dbReference>
<dbReference type="PANTHER" id="PTHR22683:SF41">
    <property type="entry name" value="DNA TRANSLOCASE FTSK"/>
    <property type="match status" value="1"/>
</dbReference>
<evidence type="ECO:0000256" key="2">
    <source>
        <dbReference type="ARBA" id="ARBA00022840"/>
    </source>
</evidence>
<keyword evidence="2 3" id="KW-0067">ATP-binding</keyword>
<dbReference type="InterPro" id="IPR050206">
    <property type="entry name" value="FtsK/SpoIIIE/SftA"/>
</dbReference>
<proteinExistence type="predicted"/>
<feature type="binding site" evidence="3">
    <location>
        <begin position="185"/>
        <end position="192"/>
    </location>
    <ligand>
        <name>ATP</name>
        <dbReference type="ChEBI" id="CHEBI:30616"/>
    </ligand>
</feature>
<dbReference type="Proteomes" id="UP001498238">
    <property type="component" value="Unassembled WGS sequence"/>
</dbReference>
<accession>A0ABP3CBW5</accession>
<gene>
    <name evidence="6" type="ORF">NCCP602_33370</name>
</gene>
<evidence type="ECO:0000313" key="7">
    <source>
        <dbReference type="Proteomes" id="UP001498238"/>
    </source>
</evidence>